<dbReference type="Proteomes" id="UP001470230">
    <property type="component" value="Unassembled WGS sequence"/>
</dbReference>
<dbReference type="InterPro" id="IPR011990">
    <property type="entry name" value="TPR-like_helical_dom_sf"/>
</dbReference>
<organism evidence="3 4">
    <name type="scientific">Tritrichomonas musculus</name>
    <dbReference type="NCBI Taxonomy" id="1915356"/>
    <lineage>
        <taxon>Eukaryota</taxon>
        <taxon>Metamonada</taxon>
        <taxon>Parabasalia</taxon>
        <taxon>Tritrichomonadida</taxon>
        <taxon>Tritrichomonadidae</taxon>
        <taxon>Tritrichomonas</taxon>
    </lineage>
</organism>
<evidence type="ECO:0000313" key="4">
    <source>
        <dbReference type="Proteomes" id="UP001470230"/>
    </source>
</evidence>
<dbReference type="EMBL" id="JAPFFF010000014">
    <property type="protein sequence ID" value="KAK8871169.1"/>
    <property type="molecule type" value="Genomic_DNA"/>
</dbReference>
<protein>
    <recommendedName>
        <fullName evidence="5">TPR Domain containing protein</fullName>
    </recommendedName>
</protein>
<comment type="caution">
    <text evidence="3">The sequence shown here is derived from an EMBL/GenBank/DDBJ whole genome shotgun (WGS) entry which is preliminary data.</text>
</comment>
<feature type="region of interest" description="Disordered" evidence="2">
    <location>
        <begin position="133"/>
        <end position="155"/>
    </location>
</feature>
<reference evidence="3 4" key="1">
    <citation type="submission" date="2024-04" db="EMBL/GenBank/DDBJ databases">
        <title>Tritrichomonas musculus Genome.</title>
        <authorList>
            <person name="Alves-Ferreira E."/>
            <person name="Grigg M."/>
            <person name="Lorenzi H."/>
            <person name="Galac M."/>
        </authorList>
    </citation>
    <scope>NUCLEOTIDE SEQUENCE [LARGE SCALE GENOMIC DNA]</scope>
    <source>
        <strain evidence="3 4">EAF2021</strain>
    </source>
</reference>
<accession>A0ABR2J0X2</accession>
<name>A0ABR2J0X2_9EUKA</name>
<sequence>MDTRLWHDMISDEHLSSSDSFKIPESRMLPLLRNKKSIIQNDSDDEQYFDTGDSFSAFGFEDRCNYDEKKEVKEEKEIKIGHKRTSSLNIEKKKPIIPPLDLSSQNADHYLPSYFANLFEDDKPSKDKIINKKFQKDSNSNQKPTPTSSSNPPYSFVEIEGYNEMLDQNDHNQAYKILKNKIQKESDSKEQGRIYRSAAESNKKRFFNNEAIHLFKKAEEVDPTNYQHYLEHAKLLDEIGEGDEAENILILGIQKANGPISDQLMGKLLKQFERRQKFSEARKALSLVFSNYHGISSQTAGALAEGVLFEVKHGSDVSLALNLLKTIEKKVNLKPGFFIELIETLKRRGYIKLSLQYAEKCVQRFNSMPNNWNILIIFQTTVDNTMKVLRRAKDNLSPSTTSRLEQTAAFSCAKLGQIKRSRSIIAECAAKALNEQRWRILHNAALIELLYNQDSILPSNKTEKYSLISLLFQNIVSKTPKKFYSSLQLSHAKFCEAQNDLEKAKKIYNELVDNPVTNVDWRIFLDYGMFLIRLKHYNEALEVVKKGIILHQNNGRLWALRVQLEFNQLNHDKNSNISKQLNVLREAVKNAPKSGEVWTEAARIALNPLSAYFSLKSAQFFLNTAFLFTPQYIDIFIEMVRLELLQNGMNANLDRIRELFLTGDGNYGTVIYLFRRPGNEFTNIEFEDIVKGVKEDLQKNGKYYQRAIARTSFVVESVKNEQVKLNKSKAESRPYEFAFGLSSFLDNITVDQENTTNNTNNEEIKKFVILGSSGVMI</sequence>
<evidence type="ECO:0000256" key="2">
    <source>
        <dbReference type="SAM" id="MobiDB-lite"/>
    </source>
</evidence>
<keyword evidence="1" id="KW-0677">Repeat</keyword>
<feature type="compositionally biased region" description="Low complexity" evidence="2">
    <location>
        <begin position="138"/>
        <end position="155"/>
    </location>
</feature>
<evidence type="ECO:0000256" key="1">
    <source>
        <dbReference type="ARBA" id="ARBA00022737"/>
    </source>
</evidence>
<dbReference type="PANTHER" id="PTHR11246:SF20">
    <property type="entry name" value="TPR-CONTAINING PROTEIN DDB_G0280363"/>
    <property type="match status" value="1"/>
</dbReference>
<dbReference type="InterPro" id="IPR045075">
    <property type="entry name" value="Syf1-like"/>
</dbReference>
<dbReference type="PANTHER" id="PTHR11246">
    <property type="entry name" value="PRE-MRNA SPLICING FACTOR"/>
    <property type="match status" value="1"/>
</dbReference>
<proteinExistence type="predicted"/>
<dbReference type="SUPFAM" id="SSF48452">
    <property type="entry name" value="TPR-like"/>
    <property type="match status" value="2"/>
</dbReference>
<keyword evidence="4" id="KW-1185">Reference proteome</keyword>
<evidence type="ECO:0000313" key="3">
    <source>
        <dbReference type="EMBL" id="KAK8871169.1"/>
    </source>
</evidence>
<gene>
    <name evidence="3" type="ORF">M9Y10_009082</name>
</gene>
<dbReference type="Gene3D" id="1.25.40.10">
    <property type="entry name" value="Tetratricopeptide repeat domain"/>
    <property type="match status" value="2"/>
</dbReference>
<evidence type="ECO:0008006" key="5">
    <source>
        <dbReference type="Google" id="ProtNLM"/>
    </source>
</evidence>